<evidence type="ECO:0000259" key="5">
    <source>
        <dbReference type="PROSITE" id="PS50043"/>
    </source>
</evidence>
<keyword evidence="8" id="KW-1185">Reference proteome</keyword>
<dbReference type="PROSITE" id="PS50043">
    <property type="entry name" value="HTH_LUXR_2"/>
    <property type="match status" value="1"/>
</dbReference>
<evidence type="ECO:0000313" key="7">
    <source>
        <dbReference type="EMBL" id="MEK7949223.1"/>
    </source>
</evidence>
<dbReference type="InterPro" id="IPR000792">
    <property type="entry name" value="Tscrpt_reg_LuxR_C"/>
</dbReference>
<dbReference type="InterPro" id="IPR011006">
    <property type="entry name" value="CheY-like_superfamily"/>
</dbReference>
<dbReference type="InterPro" id="IPR036388">
    <property type="entry name" value="WH-like_DNA-bd_sf"/>
</dbReference>
<dbReference type="SUPFAM" id="SSF52172">
    <property type="entry name" value="CheY-like"/>
    <property type="match status" value="1"/>
</dbReference>
<dbReference type="RefSeq" id="WP_341402643.1">
    <property type="nucleotide sequence ID" value="NZ_JBBUKT010000001.1"/>
</dbReference>
<evidence type="ECO:0000256" key="2">
    <source>
        <dbReference type="ARBA" id="ARBA00023125"/>
    </source>
</evidence>
<reference evidence="7 8" key="1">
    <citation type="submission" date="2024-04" db="EMBL/GenBank/DDBJ databases">
        <title>Luteolibacter sp. isolated from soil.</title>
        <authorList>
            <person name="An J."/>
        </authorList>
    </citation>
    <scope>NUCLEOTIDE SEQUENCE [LARGE SCALE GENOMIC DNA]</scope>
    <source>
        <strain evidence="7 8">Y139</strain>
    </source>
</reference>
<feature type="modified residue" description="4-aspartylphosphate" evidence="4">
    <location>
        <position position="59"/>
    </location>
</feature>
<feature type="domain" description="Response regulatory" evidence="6">
    <location>
        <begin position="10"/>
        <end position="125"/>
    </location>
</feature>
<dbReference type="Gene3D" id="3.40.50.2300">
    <property type="match status" value="1"/>
</dbReference>
<feature type="domain" description="HTH luxR-type" evidence="5">
    <location>
        <begin position="141"/>
        <end position="206"/>
    </location>
</feature>
<keyword evidence="1" id="KW-0805">Transcription regulation</keyword>
<dbReference type="InterPro" id="IPR016032">
    <property type="entry name" value="Sig_transdc_resp-reg_C-effctor"/>
</dbReference>
<gene>
    <name evidence="7" type="ORF">WKV53_01875</name>
</gene>
<dbReference type="Pfam" id="PF00072">
    <property type="entry name" value="Response_reg"/>
    <property type="match status" value="1"/>
</dbReference>
<dbReference type="Proteomes" id="UP001371305">
    <property type="component" value="Unassembled WGS sequence"/>
</dbReference>
<dbReference type="PROSITE" id="PS50110">
    <property type="entry name" value="RESPONSE_REGULATORY"/>
    <property type="match status" value="1"/>
</dbReference>
<evidence type="ECO:0000313" key="8">
    <source>
        <dbReference type="Proteomes" id="UP001371305"/>
    </source>
</evidence>
<keyword evidence="2" id="KW-0238">DNA-binding</keyword>
<evidence type="ECO:0000256" key="1">
    <source>
        <dbReference type="ARBA" id="ARBA00023015"/>
    </source>
</evidence>
<accession>A0ABU9ANS9</accession>
<evidence type="ECO:0000259" key="6">
    <source>
        <dbReference type="PROSITE" id="PS50110"/>
    </source>
</evidence>
<dbReference type="PANTHER" id="PTHR44688">
    <property type="entry name" value="DNA-BINDING TRANSCRIPTIONAL ACTIVATOR DEVR_DOSR"/>
    <property type="match status" value="1"/>
</dbReference>
<evidence type="ECO:0000256" key="4">
    <source>
        <dbReference type="PROSITE-ProRule" id="PRU00169"/>
    </source>
</evidence>
<proteinExistence type="predicted"/>
<protein>
    <submittedName>
        <fullName evidence="7">Response regulator</fullName>
    </submittedName>
</protein>
<dbReference type="SMART" id="SM00421">
    <property type="entry name" value="HTH_LUXR"/>
    <property type="match status" value="1"/>
</dbReference>
<comment type="caution">
    <text evidence="7">The sequence shown here is derived from an EMBL/GenBank/DDBJ whole genome shotgun (WGS) entry which is preliminary data.</text>
</comment>
<dbReference type="Gene3D" id="1.10.10.10">
    <property type="entry name" value="Winged helix-like DNA-binding domain superfamily/Winged helix DNA-binding domain"/>
    <property type="match status" value="1"/>
</dbReference>
<dbReference type="EMBL" id="JBBUKT010000001">
    <property type="protein sequence ID" value="MEK7949223.1"/>
    <property type="molecule type" value="Genomic_DNA"/>
</dbReference>
<dbReference type="Pfam" id="PF00196">
    <property type="entry name" value="GerE"/>
    <property type="match status" value="1"/>
</dbReference>
<dbReference type="PANTHER" id="PTHR44688:SF16">
    <property type="entry name" value="DNA-BINDING TRANSCRIPTIONAL ACTIVATOR DEVR_DOSR"/>
    <property type="match status" value="1"/>
</dbReference>
<organism evidence="7 8">
    <name type="scientific">Luteolibacter soli</name>
    <dbReference type="NCBI Taxonomy" id="3135280"/>
    <lineage>
        <taxon>Bacteria</taxon>
        <taxon>Pseudomonadati</taxon>
        <taxon>Verrucomicrobiota</taxon>
        <taxon>Verrucomicrobiia</taxon>
        <taxon>Verrucomicrobiales</taxon>
        <taxon>Verrucomicrobiaceae</taxon>
        <taxon>Luteolibacter</taxon>
    </lineage>
</organism>
<keyword evidence="3" id="KW-0804">Transcription</keyword>
<sequence>MNANQEAGPVVYLVDDDESLRTALSRLLRAAGHETRSYGSAAEFLLARKLPLRGCLLLDVRIPGGPSGLELHRGLRDQEEMLPVIFITGHGDIPMSVQAIKAGAFDFLPKPVQRETLLATVAAALEHDAARWEAAERRTELGRRLASLSPCEHEVLLRVVAGQPNKQIGAEVGCSERTVKAHRSKVMQKMGATSLAELVHMADDVMAGAAAGSH</sequence>
<dbReference type="CDD" id="cd17537">
    <property type="entry name" value="REC_FixJ"/>
    <property type="match status" value="1"/>
</dbReference>
<dbReference type="CDD" id="cd06170">
    <property type="entry name" value="LuxR_C_like"/>
    <property type="match status" value="1"/>
</dbReference>
<dbReference type="SUPFAM" id="SSF46894">
    <property type="entry name" value="C-terminal effector domain of the bipartite response regulators"/>
    <property type="match status" value="1"/>
</dbReference>
<name>A0ABU9ANS9_9BACT</name>
<keyword evidence="4" id="KW-0597">Phosphoprotein</keyword>
<dbReference type="SMART" id="SM00448">
    <property type="entry name" value="REC"/>
    <property type="match status" value="1"/>
</dbReference>
<dbReference type="PRINTS" id="PR00038">
    <property type="entry name" value="HTHLUXR"/>
</dbReference>
<evidence type="ECO:0000256" key="3">
    <source>
        <dbReference type="ARBA" id="ARBA00023163"/>
    </source>
</evidence>
<dbReference type="InterPro" id="IPR001789">
    <property type="entry name" value="Sig_transdc_resp-reg_receiver"/>
</dbReference>